<sequence>MSPYPPYPLFTFVGFAIHAIVFLAIAIRFLRRWDSTAFIYLGCAALIDALNFVLVLVLFFAFPNTLIKANVFLFNALMIKPLVSIFAIMSLIALNEKFAKFVWAFFGLAMIVVLFSYVQTFARFQDQPIEFAYVHPVYPIIVTPSESSGSIGGFFFSAFFFYHAFSGNLFIRRRAIVLGIAMAFLGISSLYWVSRGPLLYISMHIIGPMGSLILAAGVFLFRSRNTSAPEAQVLL</sequence>
<feature type="transmembrane region" description="Helical" evidence="1">
    <location>
        <begin position="101"/>
        <end position="118"/>
    </location>
</feature>
<feature type="transmembrane region" description="Helical" evidence="1">
    <location>
        <begin position="6"/>
        <end position="30"/>
    </location>
</feature>
<gene>
    <name evidence="2" type="ORF">A3J04_01525</name>
</gene>
<feature type="transmembrane region" description="Helical" evidence="1">
    <location>
        <begin position="72"/>
        <end position="94"/>
    </location>
</feature>
<keyword evidence="1" id="KW-1133">Transmembrane helix</keyword>
<comment type="caution">
    <text evidence="2">The sequence shown here is derived from an EMBL/GenBank/DDBJ whole genome shotgun (WGS) entry which is preliminary data.</text>
</comment>
<protein>
    <submittedName>
        <fullName evidence="2">Uncharacterized protein</fullName>
    </submittedName>
</protein>
<keyword evidence="1" id="KW-0472">Membrane</keyword>
<feature type="transmembrane region" description="Helical" evidence="1">
    <location>
        <begin position="138"/>
        <end position="163"/>
    </location>
</feature>
<feature type="transmembrane region" description="Helical" evidence="1">
    <location>
        <begin position="199"/>
        <end position="221"/>
    </location>
</feature>
<keyword evidence="1" id="KW-0812">Transmembrane</keyword>
<dbReference type="Proteomes" id="UP000177954">
    <property type="component" value="Unassembled WGS sequence"/>
</dbReference>
<name>A0A1G2GZX0_9BACT</name>
<dbReference type="EMBL" id="MHNZ01000032">
    <property type="protein sequence ID" value="OGZ55521.1"/>
    <property type="molecule type" value="Genomic_DNA"/>
</dbReference>
<proteinExistence type="predicted"/>
<feature type="transmembrane region" description="Helical" evidence="1">
    <location>
        <begin position="175"/>
        <end position="193"/>
    </location>
</feature>
<reference evidence="2 3" key="1">
    <citation type="journal article" date="2016" name="Nat. Commun.">
        <title>Thousands of microbial genomes shed light on interconnected biogeochemical processes in an aquifer system.</title>
        <authorList>
            <person name="Anantharaman K."/>
            <person name="Brown C.T."/>
            <person name="Hug L.A."/>
            <person name="Sharon I."/>
            <person name="Castelle C.J."/>
            <person name="Probst A.J."/>
            <person name="Thomas B.C."/>
            <person name="Singh A."/>
            <person name="Wilkins M.J."/>
            <person name="Karaoz U."/>
            <person name="Brodie E.L."/>
            <person name="Williams K.H."/>
            <person name="Hubbard S.S."/>
            <person name="Banfield J.F."/>
        </authorList>
    </citation>
    <scope>NUCLEOTIDE SEQUENCE [LARGE SCALE GENOMIC DNA]</scope>
</reference>
<dbReference type="STRING" id="1802129.A3J04_01525"/>
<accession>A0A1G2GZX0</accession>
<dbReference type="AlphaFoldDB" id="A0A1G2GZX0"/>
<feature type="transmembrane region" description="Helical" evidence="1">
    <location>
        <begin position="37"/>
        <end position="60"/>
    </location>
</feature>
<organism evidence="2 3">
    <name type="scientific">Candidatus Ryanbacteria bacterium RIFCSPLOWO2_02_FULL_47_14</name>
    <dbReference type="NCBI Taxonomy" id="1802129"/>
    <lineage>
        <taxon>Bacteria</taxon>
        <taxon>Candidatus Ryaniibacteriota</taxon>
    </lineage>
</organism>
<evidence type="ECO:0000313" key="2">
    <source>
        <dbReference type="EMBL" id="OGZ55521.1"/>
    </source>
</evidence>
<evidence type="ECO:0000256" key="1">
    <source>
        <dbReference type="SAM" id="Phobius"/>
    </source>
</evidence>
<evidence type="ECO:0000313" key="3">
    <source>
        <dbReference type="Proteomes" id="UP000177954"/>
    </source>
</evidence>